<dbReference type="EMBL" id="LK391969">
    <property type="protein sequence ID" value="CEF25970.1"/>
    <property type="molecule type" value="Genomic_DNA"/>
</dbReference>
<dbReference type="PROSITE" id="PS00409">
    <property type="entry name" value="PROKAR_NTER_METHYL"/>
    <property type="match status" value="1"/>
</dbReference>
<dbReference type="GO" id="GO:0043683">
    <property type="term" value="P:type IV pilus assembly"/>
    <property type="evidence" value="ECO:0007669"/>
    <property type="project" value="InterPro"/>
</dbReference>
<reference evidence="2" key="1">
    <citation type="submission" date="2014-07" db="EMBL/GenBank/DDBJ databases">
        <authorList>
            <person name="Urmite Genomes Urmite Genomes"/>
        </authorList>
    </citation>
    <scope>NUCLEOTIDE SEQUENCE</scope>
    <source>
        <strain evidence="2">12M76_air</strain>
    </source>
</reference>
<keyword evidence="1" id="KW-0812">Transmembrane</keyword>
<organism evidence="2">
    <name type="scientific">Pseudomonas saudimassiliensis</name>
    <dbReference type="NCBI Taxonomy" id="1461581"/>
    <lineage>
        <taxon>Bacteria</taxon>
        <taxon>Pseudomonadati</taxon>
        <taxon>Pseudomonadota</taxon>
        <taxon>Gammaproteobacteria</taxon>
        <taxon>Pseudomonadales</taxon>
        <taxon>Pseudomonadaceae</taxon>
        <taxon>Pseudomonas</taxon>
    </lineage>
</organism>
<keyword evidence="1" id="KW-1133">Transmembrane helix</keyword>
<dbReference type="InterPro" id="IPR031982">
    <property type="entry name" value="PilE-like"/>
</dbReference>
<dbReference type="Gene3D" id="3.30.700.10">
    <property type="entry name" value="Glycoprotein, Type 4 Pilin"/>
    <property type="match status" value="1"/>
</dbReference>
<proteinExistence type="predicted"/>
<dbReference type="Pfam" id="PF07963">
    <property type="entry name" value="N_methyl"/>
    <property type="match status" value="1"/>
</dbReference>
<dbReference type="EMBL" id="LM997413">
    <property type="protein sequence ID" value="CEA02841.1"/>
    <property type="molecule type" value="Genomic_DNA"/>
</dbReference>
<evidence type="ECO:0000256" key="1">
    <source>
        <dbReference type="SAM" id="Phobius"/>
    </source>
</evidence>
<dbReference type="AlphaFoldDB" id="A0A078MDR0"/>
<gene>
    <name evidence="2" type="ORF">BN1049_00891</name>
</gene>
<dbReference type="InterPro" id="IPR045584">
    <property type="entry name" value="Pilin-like"/>
</dbReference>
<accession>A0A078MDR0</accession>
<evidence type="ECO:0000313" key="2">
    <source>
        <dbReference type="EMBL" id="CEA02841.1"/>
    </source>
</evidence>
<feature type="transmembrane region" description="Helical" evidence="1">
    <location>
        <begin position="12"/>
        <end position="33"/>
    </location>
</feature>
<dbReference type="NCBIfam" id="TIGR02532">
    <property type="entry name" value="IV_pilin_GFxxxE"/>
    <property type="match status" value="1"/>
</dbReference>
<sequence length="139" mass="15259">MSPLAPKIKQTGFTLIEVMIVVVIIGILAAIAYPSYTQHVTRTYRDSAKACLSEHVHFMERYYTTHLTYDYDEDAAPTLGCSTEGNMDTRYSFTISNQTQSTYTVTATPQGAQATNDTTCGALSIDHKGVRSASDASCW</sequence>
<dbReference type="SUPFAM" id="SSF54523">
    <property type="entry name" value="Pili subunits"/>
    <property type="match status" value="1"/>
</dbReference>
<dbReference type="InterPro" id="IPR012902">
    <property type="entry name" value="N_methyl_site"/>
</dbReference>
<dbReference type="RefSeq" id="WP_044498506.1">
    <property type="nucleotide sequence ID" value="NZ_LK391969.1"/>
</dbReference>
<dbReference type="Pfam" id="PF16732">
    <property type="entry name" value="ComP_DUS"/>
    <property type="match status" value="1"/>
</dbReference>
<dbReference type="PANTHER" id="PTHR30093:SF47">
    <property type="entry name" value="TYPE IV PILUS NON-CORE MINOR PILIN PILE"/>
    <property type="match status" value="1"/>
</dbReference>
<keyword evidence="1" id="KW-0472">Membrane</keyword>
<name>A0A078MDR0_9PSED</name>
<protein>
    <submittedName>
        <fullName evidence="2">Type IV pilin</fullName>
    </submittedName>
</protein>
<dbReference type="OrthoDB" id="5296638at2"/>
<dbReference type="PANTHER" id="PTHR30093">
    <property type="entry name" value="GENERAL SECRETION PATHWAY PROTEIN G"/>
    <property type="match status" value="1"/>
</dbReference>
<dbReference type="PATRIC" id="fig|1461581.3.peg.873"/>